<evidence type="ECO:0000256" key="2">
    <source>
        <dbReference type="ARBA" id="ARBA00004572"/>
    </source>
</evidence>
<comment type="subcellular location">
    <subcellularLocation>
        <location evidence="2">Mitochondrion outer membrane</location>
        <topology evidence="2">Single-pass membrane protein</topology>
    </subcellularLocation>
    <subcellularLocation>
        <location evidence="1">Peroxisome membrane</location>
        <topology evidence="1">Single-pass membrane protein</topology>
    </subcellularLocation>
    <subcellularLocation>
        <location evidence="7">Postsynaptic cell membrane</location>
        <topology evidence="7">Single-pass membrane protein</topology>
    </subcellularLocation>
</comment>
<evidence type="ECO:0000256" key="8">
    <source>
        <dbReference type="ARBA" id="ARBA00038383"/>
    </source>
</evidence>
<gene>
    <name evidence="13" type="ORF">HHUSO_G33600</name>
</gene>
<evidence type="ECO:0000256" key="3">
    <source>
        <dbReference type="ARBA" id="ARBA00022741"/>
    </source>
</evidence>
<keyword evidence="6" id="KW-0496">Mitochondrion</keyword>
<evidence type="ECO:0000259" key="12">
    <source>
        <dbReference type="SMART" id="SM00382"/>
    </source>
</evidence>
<dbReference type="CDD" id="cd19520">
    <property type="entry name" value="RecA-like_ATAD1"/>
    <property type="match status" value="1"/>
</dbReference>
<keyword evidence="4" id="KW-0472">Membrane</keyword>
<keyword evidence="5 11" id="KW-0067">ATP-binding</keyword>
<keyword evidence="3 11" id="KW-0547">Nucleotide-binding</keyword>
<evidence type="ECO:0000256" key="11">
    <source>
        <dbReference type="RuleBase" id="RU003651"/>
    </source>
</evidence>
<sequence>MLLKEIPRDALVRPLTRNEVVGLVVRLTIFGAATYFSIKWVVDALDPTRQQKLQAKKRAEQLMKQIGVQGLKLTEYEMNIASHLVDPRSMKVTWRDIAGLDDVIMELQDTVILPFQKRHLFQGSRLFQPPKGVLLYGPPGCGKTLIGKATAKASGCRFINLQPSILTDKWYGESQKLTAAVFSLAVKIQPCIIFIDEIDSFLRNRSSLDHEATAMMKAQFLSLWDGLDTETDCQVMVMGASNRPQDVDPAILRRMPTTFQINFPTQKQRQDVLKLILAGENLSNAINLKEIAEKTEGYSGSDLKELCRDAAMYRVRDYVRKQQMKQITQQLQDSDDEDRPVDEDRLRPVTQLDLLFGLEKMKESKAAASYQMSLRDVSLD</sequence>
<dbReference type="InterPro" id="IPR003959">
    <property type="entry name" value="ATPase_AAA_core"/>
</dbReference>
<dbReference type="PROSITE" id="PS00674">
    <property type="entry name" value="AAA"/>
    <property type="match status" value="1"/>
</dbReference>
<dbReference type="Proteomes" id="UP001369086">
    <property type="component" value="Unassembled WGS sequence"/>
</dbReference>
<dbReference type="InterPro" id="IPR041569">
    <property type="entry name" value="AAA_lid_3"/>
</dbReference>
<comment type="similarity">
    <text evidence="8">Belongs to the AAA ATPase family. MSP1 subfamily.</text>
</comment>
<evidence type="ECO:0000256" key="1">
    <source>
        <dbReference type="ARBA" id="ARBA00004549"/>
    </source>
</evidence>
<dbReference type="Pfam" id="PF17862">
    <property type="entry name" value="AAA_lid_3"/>
    <property type="match status" value="1"/>
</dbReference>
<dbReference type="PANTHER" id="PTHR45644:SF8">
    <property type="entry name" value="OUTER MITOCHONDRIAL TRANSMEMBRANE HELIX TRANSLOCASE"/>
    <property type="match status" value="1"/>
</dbReference>
<dbReference type="InterPro" id="IPR027417">
    <property type="entry name" value="P-loop_NTPase"/>
</dbReference>
<evidence type="ECO:0000313" key="14">
    <source>
        <dbReference type="Proteomes" id="UP001369086"/>
    </source>
</evidence>
<accession>A0ABR0Y7S2</accession>
<dbReference type="SMART" id="SM00382">
    <property type="entry name" value="AAA"/>
    <property type="match status" value="1"/>
</dbReference>
<evidence type="ECO:0000256" key="5">
    <source>
        <dbReference type="ARBA" id="ARBA00022840"/>
    </source>
</evidence>
<evidence type="ECO:0000256" key="9">
    <source>
        <dbReference type="ARBA" id="ARBA00040718"/>
    </source>
</evidence>
<keyword evidence="14" id="KW-1185">Reference proteome</keyword>
<dbReference type="InterPro" id="IPR051701">
    <property type="entry name" value="Mito_OM_Translocase_MSP1"/>
</dbReference>
<comment type="caution">
    <text evidence="13">The sequence shown here is derived from an EMBL/GenBank/DDBJ whole genome shotgun (WGS) entry which is preliminary data.</text>
</comment>
<dbReference type="Gene3D" id="1.10.8.60">
    <property type="match status" value="1"/>
</dbReference>
<evidence type="ECO:0000256" key="7">
    <source>
        <dbReference type="ARBA" id="ARBA00037805"/>
    </source>
</evidence>
<dbReference type="InterPro" id="IPR003960">
    <property type="entry name" value="ATPase_AAA_CS"/>
</dbReference>
<dbReference type="Gene3D" id="3.40.50.300">
    <property type="entry name" value="P-loop containing nucleotide triphosphate hydrolases"/>
    <property type="match status" value="1"/>
</dbReference>
<proteinExistence type="inferred from homology"/>
<dbReference type="SUPFAM" id="SSF52540">
    <property type="entry name" value="P-loop containing nucleoside triphosphate hydrolases"/>
    <property type="match status" value="1"/>
</dbReference>
<evidence type="ECO:0000256" key="4">
    <source>
        <dbReference type="ARBA" id="ARBA00022787"/>
    </source>
</evidence>
<feature type="domain" description="AAA+ ATPase" evidence="12">
    <location>
        <begin position="129"/>
        <end position="267"/>
    </location>
</feature>
<keyword evidence="4" id="KW-1000">Mitochondrion outer membrane</keyword>
<dbReference type="PANTHER" id="PTHR45644">
    <property type="entry name" value="AAA ATPASE, PUTATIVE (AFU_ORTHOLOGUE AFUA_2G12920)-RELATED-RELATED"/>
    <property type="match status" value="1"/>
</dbReference>
<comment type="catalytic activity">
    <reaction evidence="10">
        <text>[protein]-with a C-terminal TM segment(out) + ATP + H2O = [protein]-with a C-terminal TM segment(in) + ADP + phosphate + H(+)</text>
        <dbReference type="Rhea" id="RHEA:66168"/>
        <dbReference type="Rhea" id="RHEA-COMP:16963"/>
        <dbReference type="ChEBI" id="CHEBI:15377"/>
        <dbReference type="ChEBI" id="CHEBI:15378"/>
        <dbReference type="ChEBI" id="CHEBI:30616"/>
        <dbReference type="ChEBI" id="CHEBI:43474"/>
        <dbReference type="ChEBI" id="CHEBI:90782"/>
        <dbReference type="ChEBI" id="CHEBI:456216"/>
    </reaction>
</comment>
<protein>
    <recommendedName>
        <fullName evidence="9">Outer mitochondrial transmembrane helix translocase</fullName>
    </recommendedName>
</protein>
<organism evidence="13 14">
    <name type="scientific">Huso huso</name>
    <name type="common">Beluga</name>
    <name type="synonym">Acipenser huso</name>
    <dbReference type="NCBI Taxonomy" id="61971"/>
    <lineage>
        <taxon>Eukaryota</taxon>
        <taxon>Metazoa</taxon>
        <taxon>Chordata</taxon>
        <taxon>Craniata</taxon>
        <taxon>Vertebrata</taxon>
        <taxon>Euteleostomi</taxon>
        <taxon>Actinopterygii</taxon>
        <taxon>Chondrostei</taxon>
        <taxon>Acipenseriformes</taxon>
        <taxon>Acipenseridae</taxon>
        <taxon>Huso</taxon>
    </lineage>
</organism>
<dbReference type="Pfam" id="PF00004">
    <property type="entry name" value="AAA"/>
    <property type="match status" value="1"/>
</dbReference>
<dbReference type="InterPro" id="IPR003593">
    <property type="entry name" value="AAA+_ATPase"/>
</dbReference>
<reference evidence="13 14" key="1">
    <citation type="submission" date="2021-05" db="EMBL/GenBank/DDBJ databases">
        <authorList>
            <person name="Zahm M."/>
            <person name="Klopp C."/>
            <person name="Cabau C."/>
            <person name="Kuhl H."/>
            <person name="Suciu R."/>
            <person name="Ciorpac M."/>
            <person name="Holostenco D."/>
            <person name="Gessner J."/>
            <person name="Wuertz S."/>
            <person name="Hohne C."/>
            <person name="Stock M."/>
            <person name="Gislard M."/>
            <person name="Lluch J."/>
            <person name="Milhes M."/>
            <person name="Lampietro C."/>
            <person name="Lopez Roques C."/>
            <person name="Donnadieu C."/>
            <person name="Du K."/>
            <person name="Schartl M."/>
            <person name="Guiguen Y."/>
        </authorList>
    </citation>
    <scope>NUCLEOTIDE SEQUENCE [LARGE SCALE GENOMIC DNA]</scope>
    <source>
        <strain evidence="13">Hh-F2</strain>
        <tissue evidence="13">Blood</tissue>
    </source>
</reference>
<name>A0ABR0Y7S2_HUSHU</name>
<evidence type="ECO:0000256" key="6">
    <source>
        <dbReference type="ARBA" id="ARBA00023128"/>
    </source>
</evidence>
<evidence type="ECO:0000313" key="13">
    <source>
        <dbReference type="EMBL" id="KAK6468394.1"/>
    </source>
</evidence>
<dbReference type="EMBL" id="JAHFZB010000044">
    <property type="protein sequence ID" value="KAK6468394.1"/>
    <property type="molecule type" value="Genomic_DNA"/>
</dbReference>
<evidence type="ECO:0000256" key="10">
    <source>
        <dbReference type="ARBA" id="ARBA00048588"/>
    </source>
</evidence>